<dbReference type="GO" id="GO:0005929">
    <property type="term" value="C:cilium"/>
    <property type="evidence" value="ECO:0007669"/>
    <property type="project" value="GOC"/>
</dbReference>
<dbReference type="AlphaFoldDB" id="A0AAW0U6E7"/>
<feature type="region of interest" description="Disordered" evidence="1">
    <location>
        <begin position="1"/>
        <end position="291"/>
    </location>
</feature>
<accession>A0AAW0U6E7</accession>
<feature type="compositionally biased region" description="Basic and acidic residues" evidence="1">
    <location>
        <begin position="214"/>
        <end position="264"/>
    </location>
</feature>
<dbReference type="GO" id="GO:0042073">
    <property type="term" value="P:intraciliary transport"/>
    <property type="evidence" value="ECO:0007669"/>
    <property type="project" value="InterPro"/>
</dbReference>
<dbReference type="GO" id="GO:0045504">
    <property type="term" value="F:dynein heavy chain binding"/>
    <property type="evidence" value="ECO:0007669"/>
    <property type="project" value="InterPro"/>
</dbReference>
<dbReference type="SUPFAM" id="SSF50978">
    <property type="entry name" value="WD40 repeat-like"/>
    <property type="match status" value="1"/>
</dbReference>
<dbReference type="GO" id="GO:0005868">
    <property type="term" value="C:cytoplasmic dynein complex"/>
    <property type="evidence" value="ECO:0007669"/>
    <property type="project" value="InterPro"/>
</dbReference>
<reference evidence="2 3" key="1">
    <citation type="submission" date="2023-03" db="EMBL/GenBank/DDBJ databases">
        <title>High-quality genome of Scylla paramamosain provides insights in environmental adaptation.</title>
        <authorList>
            <person name="Zhang L."/>
        </authorList>
    </citation>
    <scope>NUCLEOTIDE SEQUENCE [LARGE SCALE GENOMIC DNA]</scope>
    <source>
        <strain evidence="2">LZ_2023a</strain>
        <tissue evidence="2">Muscle</tissue>
    </source>
</reference>
<dbReference type="EMBL" id="JARAKH010000019">
    <property type="protein sequence ID" value="KAK8394357.1"/>
    <property type="molecule type" value="Genomic_DNA"/>
</dbReference>
<feature type="compositionally biased region" description="Low complexity" evidence="1">
    <location>
        <begin position="20"/>
        <end position="103"/>
    </location>
</feature>
<feature type="region of interest" description="Disordered" evidence="1">
    <location>
        <begin position="309"/>
        <end position="474"/>
    </location>
</feature>
<feature type="compositionally biased region" description="Polar residues" evidence="1">
    <location>
        <begin position="165"/>
        <end position="179"/>
    </location>
</feature>
<dbReference type="PANTHER" id="PTHR16022:SF0">
    <property type="entry name" value="CYTOPLASMIC DYNEIN 2 INTERMEDIATE CHAIN 1"/>
    <property type="match status" value="1"/>
</dbReference>
<evidence type="ECO:0000313" key="3">
    <source>
        <dbReference type="Proteomes" id="UP001487740"/>
    </source>
</evidence>
<dbReference type="InterPro" id="IPR036322">
    <property type="entry name" value="WD40_repeat_dom_sf"/>
</dbReference>
<dbReference type="GO" id="GO:0045503">
    <property type="term" value="F:dynein light chain binding"/>
    <property type="evidence" value="ECO:0007669"/>
    <property type="project" value="InterPro"/>
</dbReference>
<dbReference type="Gene3D" id="2.130.10.10">
    <property type="entry name" value="YVTN repeat-like/Quinoprotein amine dehydrogenase"/>
    <property type="match status" value="2"/>
</dbReference>
<protein>
    <recommendedName>
        <fullName evidence="4">WD repeat-containing protein 60</fullName>
    </recommendedName>
</protein>
<evidence type="ECO:0000256" key="1">
    <source>
        <dbReference type="SAM" id="MobiDB-lite"/>
    </source>
</evidence>
<sequence length="1165" mass="127093">MREREKNLRTTGGSEKSRPKPTTSKTSSSKTSESSSSNVRSSSKASSSKTPSKTTSSSRTAKDATSSRTSKTTKSSSSSSSSSSRPAKAASVSSSSSRTHSTPSRPPDKTSSSGSRPQKPAAASTRPNKDARSERSSTKVEKTSRSHESGSKDRAERRTSKDSKAPSTSSRGEKPSQSTGREKTKEGRKETRDEKSSSNQNRGREKAPPSNQKEPSRSRSSRNVDARDKVPKEKSQTRQTSRTEAKSERKSKKDEKQSKDETKVSRSQTPQKSPSGYSQTRIQNSDNEAHGCIPSWTYSKVDVHGGTTVHKRVDSGSEGMSLGPVVISGQMSNSQEAEVVEYSPTSIETMESGISLSSPQELSGDEVEMEESILSKMVEIDEEEEEDKQRGASMMDVESLSLQGMSGAQPPESHTGLPVSDAGDDDDNYEDDFEDYESDFEEDSGSGVEDEDSSGSSEDEESGSSEESDVDSADSEVAAVLLAIQEENRFEKRLERTFSVDVPEESRNSMSPEKKIQPVPIPEVEDIIDKQKPQTQVARPKTSRTFVNFERAKKQQKMAQVSSTMTCRGRALLSMIQLDIVNVDLFTLSPVSYETYISTFGQANRQQVHVQTNEDALCEEVQTDEIITRDKWTQKPVHISVGTDNQLPGPQDYMGVGGDMDPREYSTMPRKNANTGYLTSFLTSASQVMLAILEEELLWDLAESSSADSSSSMEGLGFSHPPAPLGSSVKPLLQGRPIPFVQFCAAEPTLLLSGHGYQPLEEEDAMELSESGLVCLWSVQEPSRPQQLLCCRASPVAATFSPSKPSLVLAGLEDGSLAAWDLREHFKFHCLKIEIDDVNWRVRIPSFITACDVDDGGEGSRIVAIQSVTTPEDLEADTQGSFQVVTLSNDGKVTWWVVVRVPFTNALMDIGIGKKYSSNSIEESKVGVSPHTGAAPWARIALNRAATIDVATTLYGEHHLTGGVTCHSLRIDPSDSSQLYVASVNGAVAHCSRHNGKTYPKAYLPDIEPGCEATCLAVCPHDNRYLLVGSGDGVVRLHSNEIDHPLTSWQSAQDFSPIVDVQWSPARPCVFYVLDSNGRLHVWDLSAGDIFPVLTIEAGGLVDGSLSSLHIASTQRASHQPLNAVFASNTGELVLRQVSSEFCAYEHVEDYKTELERFTYYVNII</sequence>
<evidence type="ECO:0000313" key="2">
    <source>
        <dbReference type="EMBL" id="KAK8394357.1"/>
    </source>
</evidence>
<feature type="compositionally biased region" description="Polar residues" evidence="1">
    <location>
        <begin position="265"/>
        <end position="286"/>
    </location>
</feature>
<feature type="compositionally biased region" description="Acidic residues" evidence="1">
    <location>
        <begin position="422"/>
        <end position="474"/>
    </location>
</feature>
<proteinExistence type="predicted"/>
<gene>
    <name evidence="2" type="ORF">O3P69_006513</name>
</gene>
<evidence type="ECO:0008006" key="4">
    <source>
        <dbReference type="Google" id="ProtNLM"/>
    </source>
</evidence>
<dbReference type="InterPro" id="IPR042505">
    <property type="entry name" value="DYNC2I1"/>
</dbReference>
<dbReference type="Proteomes" id="UP001487740">
    <property type="component" value="Unassembled WGS sequence"/>
</dbReference>
<organism evidence="2 3">
    <name type="scientific">Scylla paramamosain</name>
    <name type="common">Mud crab</name>
    <dbReference type="NCBI Taxonomy" id="85552"/>
    <lineage>
        <taxon>Eukaryota</taxon>
        <taxon>Metazoa</taxon>
        <taxon>Ecdysozoa</taxon>
        <taxon>Arthropoda</taxon>
        <taxon>Crustacea</taxon>
        <taxon>Multicrustacea</taxon>
        <taxon>Malacostraca</taxon>
        <taxon>Eumalacostraca</taxon>
        <taxon>Eucarida</taxon>
        <taxon>Decapoda</taxon>
        <taxon>Pleocyemata</taxon>
        <taxon>Brachyura</taxon>
        <taxon>Eubrachyura</taxon>
        <taxon>Portunoidea</taxon>
        <taxon>Portunidae</taxon>
        <taxon>Portuninae</taxon>
        <taxon>Scylla</taxon>
    </lineage>
</organism>
<comment type="caution">
    <text evidence="2">The sequence shown here is derived from an EMBL/GenBank/DDBJ whole genome shotgun (WGS) entry which is preliminary data.</text>
</comment>
<feature type="compositionally biased region" description="Basic and acidic residues" evidence="1">
    <location>
        <begin position="127"/>
        <end position="164"/>
    </location>
</feature>
<dbReference type="InterPro" id="IPR015943">
    <property type="entry name" value="WD40/YVTN_repeat-like_dom_sf"/>
</dbReference>
<keyword evidence="3" id="KW-1185">Reference proteome</keyword>
<name>A0AAW0U6E7_SCYPA</name>
<dbReference type="InterPro" id="IPR001680">
    <property type="entry name" value="WD40_rpt"/>
</dbReference>
<feature type="compositionally biased region" description="Basic and acidic residues" evidence="1">
    <location>
        <begin position="180"/>
        <end position="207"/>
    </location>
</feature>
<feature type="compositionally biased region" description="Polar residues" evidence="1">
    <location>
        <begin position="343"/>
        <end position="361"/>
    </location>
</feature>
<dbReference type="SMART" id="SM00320">
    <property type="entry name" value="WD40"/>
    <property type="match status" value="4"/>
</dbReference>
<dbReference type="PANTHER" id="PTHR16022">
    <property type="entry name" value="WD REPEAT DOMAIN 60"/>
    <property type="match status" value="1"/>
</dbReference>